<proteinExistence type="predicted"/>
<accession>A0A818E840</accession>
<dbReference type="PANTHER" id="PTHR34599">
    <property type="entry name" value="PEROXIDASE-RELATED"/>
    <property type="match status" value="1"/>
</dbReference>
<dbReference type="InterPro" id="IPR000326">
    <property type="entry name" value="PAP2/HPO"/>
</dbReference>
<dbReference type="Pfam" id="PF01569">
    <property type="entry name" value="PAP2"/>
    <property type="match status" value="1"/>
</dbReference>
<dbReference type="Proteomes" id="UP000663872">
    <property type="component" value="Unassembled WGS sequence"/>
</dbReference>
<evidence type="ECO:0000259" key="1">
    <source>
        <dbReference type="Pfam" id="PF01569"/>
    </source>
</evidence>
<dbReference type="CDD" id="cd03398">
    <property type="entry name" value="PAP2_haloperoxidase"/>
    <property type="match status" value="1"/>
</dbReference>
<feature type="domain" description="Phosphatidic acid phosphatase type 2/haloperoxidase" evidence="1">
    <location>
        <begin position="103"/>
        <end position="256"/>
    </location>
</feature>
<organism evidence="2 3">
    <name type="scientific">Rotaria socialis</name>
    <dbReference type="NCBI Taxonomy" id="392032"/>
    <lineage>
        <taxon>Eukaryota</taxon>
        <taxon>Metazoa</taxon>
        <taxon>Spiralia</taxon>
        <taxon>Gnathifera</taxon>
        <taxon>Rotifera</taxon>
        <taxon>Eurotatoria</taxon>
        <taxon>Bdelloidea</taxon>
        <taxon>Philodinida</taxon>
        <taxon>Philodinidae</taxon>
        <taxon>Rotaria</taxon>
    </lineage>
</organism>
<dbReference type="InterPro" id="IPR016119">
    <property type="entry name" value="Br/Cl_peroxidase_C"/>
</dbReference>
<evidence type="ECO:0000313" key="3">
    <source>
        <dbReference type="Proteomes" id="UP000663872"/>
    </source>
</evidence>
<protein>
    <recommendedName>
        <fullName evidence="1">Phosphatidic acid phosphatase type 2/haloperoxidase domain-containing protein</fullName>
    </recommendedName>
</protein>
<dbReference type="InterPro" id="IPR052559">
    <property type="entry name" value="V-haloperoxidase"/>
</dbReference>
<dbReference type="Gene3D" id="1.10.606.10">
    <property type="entry name" value="Vanadium-containing Chloroperoxidase, domain 2"/>
    <property type="match status" value="1"/>
</dbReference>
<dbReference type="GO" id="GO:0004601">
    <property type="term" value="F:peroxidase activity"/>
    <property type="evidence" value="ECO:0007669"/>
    <property type="project" value="InterPro"/>
</dbReference>
<comment type="caution">
    <text evidence="2">The sequence shown here is derived from an EMBL/GenBank/DDBJ whole genome shotgun (WGS) entry which is preliminary data.</text>
</comment>
<gene>
    <name evidence="2" type="ORF">GRG538_LOCUS14525</name>
</gene>
<dbReference type="EMBL" id="CAJNYT010002199">
    <property type="protein sequence ID" value="CAF3455168.1"/>
    <property type="molecule type" value="Genomic_DNA"/>
</dbReference>
<sequence>MPKTNDVLFNPAIQAAVTQAAYQTLISLYPAQKVLFDKAQSGFLNTLRKDLLAQLATSEDKITYTPIMEPGYHQPDPTHPNQSFLSPQKNTVQQNARLFALVNYAMADAAIAAWDSKYYYGFWRPIVAIRQDTRSTRSIPNWLPLGAASDGSGTNFTPAFPSYVSRHATFGGAVFGILRLFYGTDTMQFQLQADEYNGITKDSITNQIRPVRARYYQSFTQAEDENFLGRIYVGVHWRTDQDAGRTMGQQIASYIFTQND</sequence>
<evidence type="ECO:0000313" key="2">
    <source>
        <dbReference type="EMBL" id="CAF3455168.1"/>
    </source>
</evidence>
<dbReference type="InterPro" id="IPR036938">
    <property type="entry name" value="PAP2/HPO_sf"/>
</dbReference>
<dbReference type="PANTHER" id="PTHR34599:SF1">
    <property type="entry name" value="PHOSPHATIDIC ACID PHOSPHATASE TYPE 2_HALOPEROXIDASE DOMAIN-CONTAINING PROTEIN"/>
    <property type="match status" value="1"/>
</dbReference>
<dbReference type="AlphaFoldDB" id="A0A818E840"/>
<reference evidence="2" key="1">
    <citation type="submission" date="2021-02" db="EMBL/GenBank/DDBJ databases">
        <authorList>
            <person name="Nowell W R."/>
        </authorList>
    </citation>
    <scope>NUCLEOTIDE SEQUENCE</scope>
</reference>
<dbReference type="SUPFAM" id="SSF48317">
    <property type="entry name" value="Acid phosphatase/Vanadium-dependent haloperoxidase"/>
    <property type="match status" value="1"/>
</dbReference>
<name>A0A818E840_9BILA</name>